<dbReference type="Pfam" id="PF04397">
    <property type="entry name" value="LytTR"/>
    <property type="match status" value="1"/>
</dbReference>
<dbReference type="Pfam" id="PF00005">
    <property type="entry name" value="ABC_tran"/>
    <property type="match status" value="1"/>
</dbReference>
<dbReference type="InterPro" id="IPR027417">
    <property type="entry name" value="P-loop_NTPase"/>
</dbReference>
<dbReference type="GO" id="GO:0000156">
    <property type="term" value="F:phosphorelay response regulator activity"/>
    <property type="evidence" value="ECO:0007669"/>
    <property type="project" value="InterPro"/>
</dbReference>
<dbReference type="PANTHER" id="PTHR37299">
    <property type="entry name" value="TRANSCRIPTIONAL REGULATOR-RELATED"/>
    <property type="match status" value="1"/>
</dbReference>
<dbReference type="PROSITE" id="PS50930">
    <property type="entry name" value="HTH_LYTTR"/>
    <property type="match status" value="1"/>
</dbReference>
<dbReference type="GO" id="GO:0016887">
    <property type="term" value="F:ATP hydrolysis activity"/>
    <property type="evidence" value="ECO:0007669"/>
    <property type="project" value="InterPro"/>
</dbReference>
<sequence>MQTIQLDNIFKQQDHQTILEDLTLTIPAQSNIGIQMSHVEATTFFNLLRQTTPQTSGVMTGVAAADIQAIFHDDGFYPQLSVMTYLKAFQQISSFDQDLDDILQYFALRDVAHTRIKHLSFDQQQRLALLRAFILQPDLLLIENPLTNLTNAGIELYLAALSYTRKSGITVLLTSYSLEELVLTSTTIYRYRPNSGLELTDLATESSAEASSDNENTPRPIFKIASKVEDKTVFFSPNEIDFIESVNGVSQLNVNGEHFTSSQTMSELERQLTTLGFFRCHRSYLVNLQQISELISYSRNSYTLILKNQSKLPLSRSKLADLKALINF</sequence>
<dbReference type="RefSeq" id="WP_120768302.1">
    <property type="nucleotide sequence ID" value="NZ_CP032654.1"/>
</dbReference>
<dbReference type="GO" id="GO:0005524">
    <property type="term" value="F:ATP binding"/>
    <property type="evidence" value="ECO:0007669"/>
    <property type="project" value="UniProtKB-KW"/>
</dbReference>
<keyword evidence="3" id="KW-0547">Nucleotide-binding</keyword>
<dbReference type="Gene3D" id="2.40.50.1020">
    <property type="entry name" value="LytTr DNA-binding domain"/>
    <property type="match status" value="1"/>
</dbReference>
<dbReference type="EMBL" id="RDCL01000096">
    <property type="protein sequence ID" value="RMW51247.1"/>
    <property type="molecule type" value="Genomic_DNA"/>
</dbReference>
<dbReference type="SMART" id="SM00850">
    <property type="entry name" value="LytTR"/>
    <property type="match status" value="1"/>
</dbReference>
<keyword evidence="3" id="KW-0067">ATP-binding</keyword>
<protein>
    <submittedName>
        <fullName evidence="3">ATP-binding cassette domain-containing protein</fullName>
    </submittedName>
</protein>
<reference evidence="3 4" key="1">
    <citation type="submission" date="2018-10" db="EMBL/GenBank/DDBJ databases">
        <title>Genome sequences of five Lactobacillus pentosus strains isolated from brines of traditionally fermented spanish-style green table olives and differences between them.</title>
        <authorList>
            <person name="Jimenez Diaz R."/>
        </authorList>
    </citation>
    <scope>NUCLEOTIDE SEQUENCE [LARGE SCALE GENOMIC DNA]</scope>
    <source>
        <strain evidence="3 4">IG8</strain>
    </source>
</reference>
<dbReference type="InterPro" id="IPR046947">
    <property type="entry name" value="LytR-like"/>
</dbReference>
<feature type="domain" description="HTH LytTR-type" evidence="2">
    <location>
        <begin position="224"/>
        <end position="328"/>
    </location>
</feature>
<name>A0AB37RC10_LACPE</name>
<dbReference type="AlphaFoldDB" id="A0AB37RC10"/>
<evidence type="ECO:0000259" key="2">
    <source>
        <dbReference type="PROSITE" id="PS50930"/>
    </source>
</evidence>
<dbReference type="InterPro" id="IPR003439">
    <property type="entry name" value="ABC_transporter-like_ATP-bd"/>
</dbReference>
<dbReference type="InterPro" id="IPR012046">
    <property type="entry name" value="LytTR_ABC"/>
</dbReference>
<gene>
    <name evidence="3" type="ORF">D6U17_16345</name>
</gene>
<feature type="domain" description="ABC transporter" evidence="1">
    <location>
        <begin position="4"/>
        <end position="218"/>
    </location>
</feature>
<dbReference type="Proteomes" id="UP000281061">
    <property type="component" value="Unassembled WGS sequence"/>
</dbReference>
<accession>A0AB37RC10</accession>
<evidence type="ECO:0000313" key="3">
    <source>
        <dbReference type="EMBL" id="RMW51247.1"/>
    </source>
</evidence>
<comment type="caution">
    <text evidence="3">The sequence shown here is derived from an EMBL/GenBank/DDBJ whole genome shotgun (WGS) entry which is preliminary data.</text>
</comment>
<dbReference type="GO" id="GO:0003677">
    <property type="term" value="F:DNA binding"/>
    <property type="evidence" value="ECO:0007669"/>
    <property type="project" value="InterPro"/>
</dbReference>
<dbReference type="PANTHER" id="PTHR37299:SF1">
    <property type="entry name" value="STAGE 0 SPORULATION PROTEIN A HOMOLOG"/>
    <property type="match status" value="1"/>
</dbReference>
<dbReference type="Gene3D" id="3.40.50.300">
    <property type="entry name" value="P-loop containing nucleotide triphosphate hydrolases"/>
    <property type="match status" value="1"/>
</dbReference>
<dbReference type="PROSITE" id="PS50893">
    <property type="entry name" value="ABC_TRANSPORTER_2"/>
    <property type="match status" value="1"/>
</dbReference>
<dbReference type="InterPro" id="IPR007492">
    <property type="entry name" value="LytTR_DNA-bd_dom"/>
</dbReference>
<dbReference type="SUPFAM" id="SSF52540">
    <property type="entry name" value="P-loop containing nucleoside triphosphate hydrolases"/>
    <property type="match status" value="1"/>
</dbReference>
<evidence type="ECO:0000259" key="1">
    <source>
        <dbReference type="PROSITE" id="PS50893"/>
    </source>
</evidence>
<proteinExistence type="predicted"/>
<evidence type="ECO:0000313" key="4">
    <source>
        <dbReference type="Proteomes" id="UP000281061"/>
    </source>
</evidence>
<dbReference type="PIRSF" id="PIRSF036612">
    <property type="entry name" value="ABC_ATP_LytTR"/>
    <property type="match status" value="1"/>
</dbReference>
<organism evidence="3 4">
    <name type="scientific">Lactiplantibacillus pentosus</name>
    <name type="common">Lactobacillus pentosus</name>
    <dbReference type="NCBI Taxonomy" id="1589"/>
    <lineage>
        <taxon>Bacteria</taxon>
        <taxon>Bacillati</taxon>
        <taxon>Bacillota</taxon>
        <taxon>Bacilli</taxon>
        <taxon>Lactobacillales</taxon>
        <taxon>Lactobacillaceae</taxon>
        <taxon>Lactiplantibacillus</taxon>
    </lineage>
</organism>